<dbReference type="InterPro" id="IPR017039">
    <property type="entry name" value="Virul_fac_BrkB"/>
</dbReference>
<feature type="transmembrane region" description="Helical" evidence="6">
    <location>
        <begin position="121"/>
        <end position="142"/>
    </location>
</feature>
<dbReference type="PIRSF" id="PIRSF035875">
    <property type="entry name" value="RNase_BN"/>
    <property type="match status" value="1"/>
</dbReference>
<keyword evidence="5 6" id="KW-0472">Membrane</keyword>
<evidence type="ECO:0000256" key="5">
    <source>
        <dbReference type="ARBA" id="ARBA00023136"/>
    </source>
</evidence>
<keyword evidence="2" id="KW-1003">Cell membrane</keyword>
<evidence type="ECO:0000256" key="3">
    <source>
        <dbReference type="ARBA" id="ARBA00022692"/>
    </source>
</evidence>
<keyword evidence="3 6" id="KW-0812">Transmembrane</keyword>
<dbReference type="Pfam" id="PF03631">
    <property type="entry name" value="Virul_fac_BrkB"/>
    <property type="match status" value="1"/>
</dbReference>
<evidence type="ECO:0000313" key="7">
    <source>
        <dbReference type="EMBL" id="MEQ2555979.1"/>
    </source>
</evidence>
<evidence type="ECO:0000256" key="1">
    <source>
        <dbReference type="ARBA" id="ARBA00004651"/>
    </source>
</evidence>
<organism evidence="7 8">
    <name type="scientific">Lachnospira intestinalis</name>
    <dbReference type="NCBI Taxonomy" id="3133158"/>
    <lineage>
        <taxon>Bacteria</taxon>
        <taxon>Bacillati</taxon>
        <taxon>Bacillota</taxon>
        <taxon>Clostridia</taxon>
        <taxon>Lachnospirales</taxon>
        <taxon>Lachnospiraceae</taxon>
        <taxon>Lachnospira</taxon>
    </lineage>
</organism>
<dbReference type="PANTHER" id="PTHR30213">
    <property type="entry name" value="INNER MEMBRANE PROTEIN YHJD"/>
    <property type="match status" value="1"/>
</dbReference>
<dbReference type="Proteomes" id="UP001546774">
    <property type="component" value="Unassembled WGS sequence"/>
</dbReference>
<feature type="transmembrane region" description="Helical" evidence="6">
    <location>
        <begin position="79"/>
        <end position="101"/>
    </location>
</feature>
<reference evidence="7" key="1">
    <citation type="submission" date="2024-03" db="EMBL/GenBank/DDBJ databases">
        <title>Human intestinal bacterial collection.</title>
        <authorList>
            <person name="Pauvert C."/>
            <person name="Hitch T.C.A."/>
            <person name="Clavel T."/>
        </authorList>
    </citation>
    <scope>NUCLEOTIDE SEQUENCE [LARGE SCALE GENOMIC DNA]</scope>
    <source>
        <strain evidence="7">CLA-AA-H89B</strain>
    </source>
</reference>
<sequence length="283" mass="32139">MIQEIARKLTKDNLTGYAAQSCFYIILSIFPCLLLLMSLFKFLPLTEDALLLMLKGVIPVQLEPFLVSIIEDLYDNSSAALTSITTVATIWAAGKGFLAIMQELNIIYDTQKKRNWLLQRLMSTVYTIALLVLIIATLLLLVFGNQLIGLIEVFIPRLAVILSAILNNRMILFPSFMILLFLLMYLFIPTRKSSITKEFPGAVFSAVGWYGFSYCYSLYVAHSPNFSYMYGSLTTLIFALVWIYVCMLILFFGAELNTLIASQTLRPLLPKFSRKKKKEAERK</sequence>
<evidence type="ECO:0000313" key="8">
    <source>
        <dbReference type="Proteomes" id="UP001546774"/>
    </source>
</evidence>
<dbReference type="NCBIfam" id="TIGR00765">
    <property type="entry name" value="yihY_not_rbn"/>
    <property type="match status" value="1"/>
</dbReference>
<accession>A0ABV1H8D2</accession>
<keyword evidence="4 6" id="KW-1133">Transmembrane helix</keyword>
<feature type="transmembrane region" description="Helical" evidence="6">
    <location>
        <begin position="21"/>
        <end position="43"/>
    </location>
</feature>
<evidence type="ECO:0000256" key="6">
    <source>
        <dbReference type="SAM" id="Phobius"/>
    </source>
</evidence>
<dbReference type="PANTHER" id="PTHR30213:SF0">
    <property type="entry name" value="UPF0761 MEMBRANE PROTEIN YIHY"/>
    <property type="match status" value="1"/>
</dbReference>
<proteinExistence type="predicted"/>
<dbReference type="EMBL" id="JBBMFS010000015">
    <property type="protein sequence ID" value="MEQ2555979.1"/>
    <property type="molecule type" value="Genomic_DNA"/>
</dbReference>
<keyword evidence="8" id="KW-1185">Reference proteome</keyword>
<evidence type="ECO:0000256" key="4">
    <source>
        <dbReference type="ARBA" id="ARBA00022989"/>
    </source>
</evidence>
<gene>
    <name evidence="7" type="ORF">WMO37_13355</name>
</gene>
<feature type="transmembrane region" description="Helical" evidence="6">
    <location>
        <begin position="171"/>
        <end position="188"/>
    </location>
</feature>
<evidence type="ECO:0000256" key="2">
    <source>
        <dbReference type="ARBA" id="ARBA00022475"/>
    </source>
</evidence>
<protein>
    <submittedName>
        <fullName evidence="7">YihY/virulence factor BrkB family protein</fullName>
    </submittedName>
</protein>
<name>A0ABV1H8D2_9FIRM</name>
<comment type="caution">
    <text evidence="7">The sequence shown here is derived from an EMBL/GenBank/DDBJ whole genome shotgun (WGS) entry which is preliminary data.</text>
</comment>
<feature type="transmembrane region" description="Helical" evidence="6">
    <location>
        <begin position="200"/>
        <end position="222"/>
    </location>
</feature>
<comment type="subcellular location">
    <subcellularLocation>
        <location evidence="1">Cell membrane</location>
        <topology evidence="1">Multi-pass membrane protein</topology>
    </subcellularLocation>
</comment>
<feature type="transmembrane region" description="Helical" evidence="6">
    <location>
        <begin position="228"/>
        <end position="252"/>
    </location>
</feature>